<dbReference type="PANTHER" id="PTHR33689">
    <property type="entry name" value="FAS-BINDING FACTOR 1"/>
    <property type="match status" value="1"/>
</dbReference>
<feature type="compositionally biased region" description="Polar residues" evidence="2">
    <location>
        <begin position="80"/>
        <end position="99"/>
    </location>
</feature>
<name>A0ABD1D117_CULPP</name>
<gene>
    <name evidence="4" type="ORF">pipiens_012772</name>
</gene>
<feature type="coiled-coil region" evidence="1">
    <location>
        <begin position="441"/>
        <end position="533"/>
    </location>
</feature>
<dbReference type="Proteomes" id="UP001562425">
    <property type="component" value="Unassembled WGS sequence"/>
</dbReference>
<feature type="compositionally biased region" description="Basic and acidic residues" evidence="2">
    <location>
        <begin position="231"/>
        <end position="243"/>
    </location>
</feature>
<feature type="region of interest" description="Disordered" evidence="2">
    <location>
        <begin position="1"/>
        <end position="263"/>
    </location>
</feature>
<feature type="compositionally biased region" description="Low complexity" evidence="2">
    <location>
        <begin position="10"/>
        <end position="23"/>
    </location>
</feature>
<organism evidence="4 5">
    <name type="scientific">Culex pipiens pipiens</name>
    <name type="common">Northern house mosquito</name>
    <dbReference type="NCBI Taxonomy" id="38569"/>
    <lineage>
        <taxon>Eukaryota</taxon>
        <taxon>Metazoa</taxon>
        <taxon>Ecdysozoa</taxon>
        <taxon>Arthropoda</taxon>
        <taxon>Hexapoda</taxon>
        <taxon>Insecta</taxon>
        <taxon>Pterygota</taxon>
        <taxon>Neoptera</taxon>
        <taxon>Endopterygota</taxon>
        <taxon>Diptera</taxon>
        <taxon>Nematocera</taxon>
        <taxon>Culicoidea</taxon>
        <taxon>Culicidae</taxon>
        <taxon>Culicinae</taxon>
        <taxon>Culicini</taxon>
        <taxon>Culex</taxon>
        <taxon>Culex</taxon>
    </lineage>
</organism>
<evidence type="ECO:0000313" key="5">
    <source>
        <dbReference type="Proteomes" id="UP001562425"/>
    </source>
</evidence>
<dbReference type="InterPro" id="IPR033561">
    <property type="entry name" value="FBF1"/>
</dbReference>
<accession>A0ABD1D117</accession>
<feature type="compositionally biased region" description="Polar residues" evidence="2">
    <location>
        <begin position="175"/>
        <end position="193"/>
    </location>
</feature>
<proteinExistence type="predicted"/>
<evidence type="ECO:0000256" key="2">
    <source>
        <dbReference type="SAM" id="MobiDB-lite"/>
    </source>
</evidence>
<feature type="compositionally biased region" description="Basic and acidic residues" evidence="2">
    <location>
        <begin position="39"/>
        <end position="50"/>
    </location>
</feature>
<comment type="caution">
    <text evidence="4">The sequence shown here is derived from an EMBL/GenBank/DDBJ whole genome shotgun (WGS) entry which is preliminary data.</text>
</comment>
<dbReference type="InterPro" id="IPR049390">
    <property type="entry name" value="FBF1_C"/>
</dbReference>
<evidence type="ECO:0000313" key="4">
    <source>
        <dbReference type="EMBL" id="KAL1386831.1"/>
    </source>
</evidence>
<feature type="domain" description="Fas-binding factor 1 C-terminal" evidence="3">
    <location>
        <begin position="451"/>
        <end position="896"/>
    </location>
</feature>
<reference evidence="4 5" key="1">
    <citation type="submission" date="2024-05" db="EMBL/GenBank/DDBJ databases">
        <title>Culex pipiens pipiens assembly and annotation.</title>
        <authorList>
            <person name="Alout H."/>
            <person name="Durand T."/>
        </authorList>
    </citation>
    <scope>NUCLEOTIDE SEQUENCE [LARGE SCALE GENOMIC DNA]</scope>
    <source>
        <strain evidence="4">HA-2024</strain>
        <tissue evidence="4">Whole body</tissue>
    </source>
</reference>
<sequence>MNFDLDDPLDGLLSDGSNDSLFGNEPAKKPAKSAPAAKPETKHSKMEDLFGIKSDAPPAKPATVAIEKETHPSLEMASRPATSGQPSSLGSFQARKTSTPVKKVEPEKKKEITFDDSDVLSDLGFDPKKPKSKSNILDDILGGPIITSSKEITSKQNKGGKQTLGIGKEEPAGSKTVSRQSTETSENLATESTIMGGYAPSGNPAGPRRSGRRKSSTAMHDPLGLFGNQFDQRRDSKAVKKGSDWLGLNDDSSSNDPPPVVVPRVEPEVVKPVEAPKPLTPVMEQPIIVPAQPPQIMPTPQPTSIPFQTIIKPDIATSAQTMELLNNETQGALNTLQQQEFQLMVASQMKNQEQALLEMQHKQQSILQRQEAQFNELLQKQIQRHNQLEQVISRQQDRINSNIQMMMTQPVTIPPLLQQESNNLINTKATRVEAVEDPLNTIELQSDVKRLELEKLRLEDLVSNVTANHEQEITLLEQSYKKQMAFLEDSLKIMEARLKQENKNLEDFYKTKLEGLEDEKQQLISEHAKQIKEMEDGHRAAIEKLKSSHAESFEGLKQEHREMINNIRESKLLEFSVLQDNQSYMTMLKSASNYLENASGDLQQLRDTLQEQIEFTQKEKEQQLKRKEKELEDQQRLLERSKESTEQEKLRLLNLVETLEGKLTELTRTSSEDHWTYQQKLVKLESEKQSFEKEKEYNRERTAREEKRIEELKQLQLEEHTKLMQKVHDERQAILEEKAKLETLAKIQKKDQSELSRAEINASIKVAEDASRQAELERERLLQLQRQFEAKKRELFDQESQVRAKASELETAIGTAKLKEHNAENAFKSIKRAEQNLQLKMQLVQRQFREVSEREDRLSKDKIELSKERLELQSLRKRLQTTRCSLCKISERSQEIGDYLAAAHNNSESVADDRKLEANFFEMQQSGRDIGKLDNFFDGDVERQLQSFLDRNRVESGGGLGEAGTSYNMVPNIAENEDGTIDTDLLLLKFDVLKSQDFFGGKEE</sequence>
<keyword evidence="5" id="KW-1185">Reference proteome</keyword>
<dbReference type="Pfam" id="PF21007">
    <property type="entry name" value="FBF1"/>
    <property type="match status" value="1"/>
</dbReference>
<feature type="compositionally biased region" description="Basic and acidic residues" evidence="2">
    <location>
        <begin position="102"/>
        <end position="113"/>
    </location>
</feature>
<feature type="compositionally biased region" description="Polar residues" evidence="2">
    <location>
        <begin position="146"/>
        <end position="160"/>
    </location>
</feature>
<evidence type="ECO:0000259" key="3">
    <source>
        <dbReference type="Pfam" id="PF21007"/>
    </source>
</evidence>
<evidence type="ECO:0000256" key="1">
    <source>
        <dbReference type="SAM" id="Coils"/>
    </source>
</evidence>
<keyword evidence="1" id="KW-0175">Coiled coil</keyword>
<dbReference type="PANTHER" id="PTHR33689:SF1">
    <property type="entry name" value="FAS-BINDING FACTOR 1"/>
    <property type="match status" value="1"/>
</dbReference>
<feature type="coiled-coil region" evidence="1">
    <location>
        <begin position="588"/>
        <end position="878"/>
    </location>
</feature>
<protein>
    <recommendedName>
        <fullName evidence="3">Fas-binding factor 1 C-terminal domain-containing protein</fullName>
    </recommendedName>
</protein>
<dbReference type="EMBL" id="JBEHCU010008184">
    <property type="protein sequence ID" value="KAL1386831.1"/>
    <property type="molecule type" value="Genomic_DNA"/>
</dbReference>
<dbReference type="AlphaFoldDB" id="A0ABD1D117"/>